<keyword evidence="1" id="KW-1133">Transmembrane helix</keyword>
<reference evidence="2 3" key="1">
    <citation type="submission" date="2017-11" db="EMBL/GenBank/DDBJ databases">
        <title>Bacillus camelliae sp. nov., isolated from pu'er tea.</title>
        <authorList>
            <person name="Niu L."/>
        </authorList>
    </citation>
    <scope>NUCLEOTIDE SEQUENCE [LARGE SCALE GENOMIC DNA]</scope>
    <source>
        <strain evidence="2 3">7578-1</strain>
    </source>
</reference>
<dbReference type="AlphaFoldDB" id="A0A2N3LJ33"/>
<feature type="transmembrane region" description="Helical" evidence="1">
    <location>
        <begin position="7"/>
        <end position="25"/>
    </location>
</feature>
<keyword evidence="1" id="KW-0472">Membrane</keyword>
<keyword evidence="3" id="KW-1185">Reference proteome</keyword>
<proteinExistence type="predicted"/>
<accession>A0A2N3LJ33</accession>
<protein>
    <submittedName>
        <fullName evidence="2">Uncharacterized protein</fullName>
    </submittedName>
</protein>
<keyword evidence="1" id="KW-0812">Transmembrane</keyword>
<evidence type="ECO:0000313" key="2">
    <source>
        <dbReference type="EMBL" id="PKR84549.1"/>
    </source>
</evidence>
<name>A0A2N3LJ33_9BACI</name>
<dbReference type="RefSeq" id="WP_101354574.1">
    <property type="nucleotide sequence ID" value="NZ_PIQO01000009.1"/>
</dbReference>
<evidence type="ECO:0000313" key="3">
    <source>
        <dbReference type="Proteomes" id="UP000233440"/>
    </source>
</evidence>
<comment type="caution">
    <text evidence="2">The sequence shown here is derived from an EMBL/GenBank/DDBJ whole genome shotgun (WGS) entry which is preliminary data.</text>
</comment>
<gene>
    <name evidence="2" type="ORF">CWO92_12600</name>
</gene>
<dbReference type="Proteomes" id="UP000233440">
    <property type="component" value="Unassembled WGS sequence"/>
</dbReference>
<feature type="transmembrane region" description="Helical" evidence="1">
    <location>
        <begin position="45"/>
        <end position="66"/>
    </location>
</feature>
<evidence type="ECO:0000256" key="1">
    <source>
        <dbReference type="SAM" id="Phobius"/>
    </source>
</evidence>
<organism evidence="2 3">
    <name type="scientific">Heyndrickxia camelliae</name>
    <dbReference type="NCBI Taxonomy" id="1707093"/>
    <lineage>
        <taxon>Bacteria</taxon>
        <taxon>Bacillati</taxon>
        <taxon>Bacillota</taxon>
        <taxon>Bacilli</taxon>
        <taxon>Bacillales</taxon>
        <taxon>Bacillaceae</taxon>
        <taxon>Heyndrickxia</taxon>
    </lineage>
</organism>
<dbReference type="EMBL" id="PIQO01000009">
    <property type="protein sequence ID" value="PKR84549.1"/>
    <property type="molecule type" value="Genomic_DNA"/>
</dbReference>
<sequence length="70" mass="7663">MIKGKKFLLFVMCLFTPILILPLLYTMGVPSFADVLTALFGEGSILATVFSLLLLLLIVFGVGKIMKRNA</sequence>